<comment type="caution">
    <text evidence="2">The sequence shown here is derived from an EMBL/GenBank/DDBJ whole genome shotgun (WGS) entry which is preliminary data.</text>
</comment>
<evidence type="ECO:0000313" key="3">
    <source>
        <dbReference type="Proteomes" id="UP000824049"/>
    </source>
</evidence>
<feature type="transmembrane region" description="Helical" evidence="1">
    <location>
        <begin position="88"/>
        <end position="108"/>
    </location>
</feature>
<reference evidence="2" key="1">
    <citation type="journal article" date="2021" name="PeerJ">
        <title>Extensive microbial diversity within the chicken gut microbiome revealed by metagenomics and culture.</title>
        <authorList>
            <person name="Gilroy R."/>
            <person name="Ravi A."/>
            <person name="Getino M."/>
            <person name="Pursley I."/>
            <person name="Horton D.L."/>
            <person name="Alikhan N.F."/>
            <person name="Baker D."/>
            <person name="Gharbi K."/>
            <person name="Hall N."/>
            <person name="Watson M."/>
            <person name="Adriaenssens E.M."/>
            <person name="Foster-Nyarko E."/>
            <person name="Jarju S."/>
            <person name="Secka A."/>
            <person name="Antonio M."/>
            <person name="Oren A."/>
            <person name="Chaudhuri R.R."/>
            <person name="La Ragione R."/>
            <person name="Hildebrand F."/>
            <person name="Pallen M.J."/>
        </authorList>
    </citation>
    <scope>NUCLEOTIDE SEQUENCE</scope>
    <source>
        <strain evidence="2">CHK179-28034</strain>
    </source>
</reference>
<proteinExistence type="predicted"/>
<evidence type="ECO:0000313" key="2">
    <source>
        <dbReference type="EMBL" id="HIZ38785.1"/>
    </source>
</evidence>
<accession>A0A9D2EJZ5</accession>
<feature type="transmembrane region" description="Helical" evidence="1">
    <location>
        <begin position="31"/>
        <end position="52"/>
    </location>
</feature>
<keyword evidence="1" id="KW-0472">Membrane</keyword>
<organism evidence="2 3">
    <name type="scientific">Candidatus Anaerobutyricum stercoris</name>
    <dbReference type="NCBI Taxonomy" id="2838457"/>
    <lineage>
        <taxon>Bacteria</taxon>
        <taxon>Bacillati</taxon>
        <taxon>Bacillota</taxon>
        <taxon>Clostridia</taxon>
        <taxon>Lachnospirales</taxon>
        <taxon>Lachnospiraceae</taxon>
        <taxon>Anaerobutyricum</taxon>
    </lineage>
</organism>
<name>A0A9D2EJZ5_9FIRM</name>
<gene>
    <name evidence="2" type="ORF">H9968_02500</name>
</gene>
<reference evidence="2" key="2">
    <citation type="submission" date="2021-04" db="EMBL/GenBank/DDBJ databases">
        <authorList>
            <person name="Gilroy R."/>
        </authorList>
    </citation>
    <scope>NUCLEOTIDE SEQUENCE</scope>
    <source>
        <strain evidence="2">CHK179-28034</strain>
    </source>
</reference>
<dbReference type="Proteomes" id="UP000824049">
    <property type="component" value="Unassembled WGS sequence"/>
</dbReference>
<dbReference type="EMBL" id="DXBR01000030">
    <property type="protein sequence ID" value="HIZ38785.1"/>
    <property type="molecule type" value="Genomic_DNA"/>
</dbReference>
<feature type="non-terminal residue" evidence="2">
    <location>
        <position position="120"/>
    </location>
</feature>
<feature type="transmembrane region" description="Helical" evidence="1">
    <location>
        <begin position="6"/>
        <end position="24"/>
    </location>
</feature>
<keyword evidence="1" id="KW-1133">Transmembrane helix</keyword>
<dbReference type="AlphaFoldDB" id="A0A9D2EJZ5"/>
<sequence length="120" mass="14183">MITIYSLFWSIINCCLMAFIIFFLRTRTMLISKYGTSVIGFLMVCCIVRILLPVEFPKHQYILADNFLYSWIVKHFKFVLHPDFRDNLLAVLIVIWICGSVFSILRLMKKSREVQKVIRA</sequence>
<evidence type="ECO:0000256" key="1">
    <source>
        <dbReference type="SAM" id="Phobius"/>
    </source>
</evidence>
<keyword evidence="1" id="KW-0812">Transmembrane</keyword>
<protein>
    <submittedName>
        <fullName evidence="2">Uncharacterized protein</fullName>
    </submittedName>
</protein>